<dbReference type="PROSITE" id="PS51257">
    <property type="entry name" value="PROKAR_LIPOPROTEIN"/>
    <property type="match status" value="1"/>
</dbReference>
<evidence type="ECO:0000313" key="2">
    <source>
        <dbReference type="Proteomes" id="UP000514720"/>
    </source>
</evidence>
<accession>A0A7L7KNV4</accession>
<sequence>MKQWLVFLVATLALLLVGCEVETAWSAHEEEFNRIRELLPQQYSTNLSLPESSREDVFVVYSIDGVMVEDNRLLYTNPDVDTTIELTLSITHANQVRQYTIDIIEVSEANRDLNVVFDIIFDTIDAKIPSRVTANLAVPQVYSVDADIDYLIDCTDIVRNRIVYTFPDQNETCSLTAIVTYDGVTRMQVFTVTMSGISSLPQIPTVYITTENNDDIWSKDIYTKATMSVDYHGMYDGDAITNAGIQIRLRGNSTMFMPKRPYKIKFDEKTAFFADYKEYDWTLLSNHADQSLVRNASAFWMADQLGMAFVPNYTFVDVYINDEYQGNYLVSDHVEVTNDRVDIEEHSANIDTGYLIEYDYKIFDYPEGTYNSFLVDNIPFSLKSPDWDEDVYSNAQKTYIDNYMTNLLDTLQNQEDYSDLIDEASFIDWFIVNEIFKNVDVGYSSVYYYKDAGEKLKMGPVWDFDLSSGVPGYLHERGPTGWYTPNWNKNRFFHYLMQYPEFQSALKERWNEVKDTAIDGVLDQIFVFADHMTYSRHKNFLLYSVIGNEDEWWTAPEILAIDTYDGQLWFLYDYLETRIAWLDTEINNFD</sequence>
<keyword evidence="2" id="KW-1185">Reference proteome</keyword>
<reference evidence="1 2" key="1">
    <citation type="submission" date="2020-02" db="EMBL/GenBank/DDBJ databases">
        <authorList>
            <person name="Zheng R.K."/>
            <person name="Sun C.M."/>
        </authorList>
    </citation>
    <scope>NUCLEOTIDE SEQUENCE [LARGE SCALE GENOMIC DNA]</scope>
    <source>
        <strain evidence="2">zrk13</strain>
    </source>
</reference>
<dbReference type="EMBL" id="CP048914">
    <property type="protein sequence ID" value="QMS84450.1"/>
    <property type="molecule type" value="Genomic_DNA"/>
</dbReference>
<proteinExistence type="predicted"/>
<dbReference type="Pfam" id="PF08757">
    <property type="entry name" value="CotH"/>
    <property type="match status" value="1"/>
</dbReference>
<evidence type="ECO:0000313" key="1">
    <source>
        <dbReference type="EMBL" id="QMS84450.1"/>
    </source>
</evidence>
<dbReference type="InterPro" id="IPR014867">
    <property type="entry name" value="Spore_coat_CotH_CotH2/3/7"/>
</dbReference>
<dbReference type="AlphaFoldDB" id="A0A7L7KNV4"/>
<dbReference type="KEGG" id="xcl:G4Z02_01385"/>
<evidence type="ECO:0008006" key="3">
    <source>
        <dbReference type="Google" id="ProtNLM"/>
    </source>
</evidence>
<organism evidence="1 2">
    <name type="scientific">Candidatus Xianfuyuplasma coldseepsis</name>
    <dbReference type="NCBI Taxonomy" id="2782163"/>
    <lineage>
        <taxon>Bacteria</taxon>
        <taxon>Bacillati</taxon>
        <taxon>Mycoplasmatota</taxon>
        <taxon>Mollicutes</taxon>
        <taxon>Candidatus Izemoplasmatales</taxon>
        <taxon>Candidatus Izemoplasmataceae</taxon>
        <taxon>Candidatus Xianfuyuplasma</taxon>
    </lineage>
</organism>
<dbReference type="Proteomes" id="UP000514720">
    <property type="component" value="Chromosome"/>
</dbReference>
<name>A0A7L7KNV4_9MOLU</name>
<protein>
    <recommendedName>
        <fullName evidence="3">CotH protein</fullName>
    </recommendedName>
</protein>
<dbReference type="RefSeq" id="WP_258878063.1">
    <property type="nucleotide sequence ID" value="NZ_CP048914.1"/>
</dbReference>
<gene>
    <name evidence="1" type="ORF">G4Z02_01385</name>
</gene>